<evidence type="ECO:0000313" key="5">
    <source>
        <dbReference type="Proteomes" id="UP000010798"/>
    </source>
</evidence>
<keyword evidence="2" id="KW-1133">Transmembrane helix</keyword>
<keyword evidence="5" id="KW-1185">Reference proteome</keyword>
<dbReference type="InterPro" id="IPR027383">
    <property type="entry name" value="Znf_put"/>
</dbReference>
<feature type="transmembrane region" description="Helical" evidence="2">
    <location>
        <begin position="97"/>
        <end position="116"/>
    </location>
</feature>
<name>L0DRE7_SINAD</name>
<evidence type="ECO:0000256" key="1">
    <source>
        <dbReference type="SAM" id="MobiDB-lite"/>
    </source>
</evidence>
<proteinExistence type="predicted"/>
<gene>
    <name evidence="4" type="ordered locus">Sinac_7565</name>
</gene>
<feature type="domain" description="Putative zinc-finger" evidence="3">
    <location>
        <begin position="6"/>
        <end position="40"/>
    </location>
</feature>
<dbReference type="OrthoDB" id="292623at2"/>
<protein>
    <recommendedName>
        <fullName evidence="3">Putative zinc-finger domain-containing protein</fullName>
    </recommendedName>
</protein>
<dbReference type="Proteomes" id="UP000010798">
    <property type="component" value="Chromosome"/>
</dbReference>
<dbReference type="KEGG" id="saci:Sinac_7565"/>
<dbReference type="STRING" id="886293.Sinac_7565"/>
<organism evidence="4 5">
    <name type="scientific">Singulisphaera acidiphila (strain ATCC BAA-1392 / DSM 18658 / VKM B-2454 / MOB10)</name>
    <dbReference type="NCBI Taxonomy" id="886293"/>
    <lineage>
        <taxon>Bacteria</taxon>
        <taxon>Pseudomonadati</taxon>
        <taxon>Planctomycetota</taxon>
        <taxon>Planctomycetia</taxon>
        <taxon>Isosphaerales</taxon>
        <taxon>Isosphaeraceae</taxon>
        <taxon>Singulisphaera</taxon>
    </lineage>
</organism>
<dbReference type="AlphaFoldDB" id="L0DRE7"/>
<evidence type="ECO:0000313" key="4">
    <source>
        <dbReference type="EMBL" id="AGA31598.1"/>
    </source>
</evidence>
<feature type="region of interest" description="Disordered" evidence="1">
    <location>
        <begin position="176"/>
        <end position="199"/>
    </location>
</feature>
<reference evidence="4 5" key="1">
    <citation type="submission" date="2012-02" db="EMBL/GenBank/DDBJ databases">
        <title>Complete sequence of chromosome of Singulisphaera acidiphila DSM 18658.</title>
        <authorList>
            <consortium name="US DOE Joint Genome Institute (JGI-PGF)"/>
            <person name="Lucas S."/>
            <person name="Copeland A."/>
            <person name="Lapidus A."/>
            <person name="Glavina del Rio T."/>
            <person name="Dalin E."/>
            <person name="Tice H."/>
            <person name="Bruce D."/>
            <person name="Goodwin L."/>
            <person name="Pitluck S."/>
            <person name="Peters L."/>
            <person name="Ovchinnikova G."/>
            <person name="Chertkov O."/>
            <person name="Kyrpides N."/>
            <person name="Mavromatis K."/>
            <person name="Ivanova N."/>
            <person name="Brettin T."/>
            <person name="Detter J.C."/>
            <person name="Han C."/>
            <person name="Larimer F."/>
            <person name="Land M."/>
            <person name="Hauser L."/>
            <person name="Markowitz V."/>
            <person name="Cheng J.-F."/>
            <person name="Hugenholtz P."/>
            <person name="Woyke T."/>
            <person name="Wu D."/>
            <person name="Tindall B."/>
            <person name="Pomrenke H."/>
            <person name="Brambilla E."/>
            <person name="Klenk H.-P."/>
            <person name="Eisen J.A."/>
        </authorList>
    </citation>
    <scope>NUCLEOTIDE SEQUENCE [LARGE SCALE GENOMIC DNA]</scope>
    <source>
        <strain evidence="5">ATCC BAA-1392 / DSM 18658 / VKM B-2454 / MOB10</strain>
    </source>
</reference>
<dbReference type="RefSeq" id="WP_015250662.1">
    <property type="nucleotide sequence ID" value="NC_019892.1"/>
</dbReference>
<keyword evidence="2" id="KW-0812">Transmembrane</keyword>
<dbReference type="Pfam" id="PF13490">
    <property type="entry name" value="zf-HC2"/>
    <property type="match status" value="1"/>
</dbReference>
<evidence type="ECO:0000256" key="2">
    <source>
        <dbReference type="SAM" id="Phobius"/>
    </source>
</evidence>
<sequence length="199" mass="21964">MGNFQCKWVRDRLPLLAGDELRGTDLRRVERHLIGCSKCREHRVSLDQSLKVLHMAAAQPLVPSDAPSLWPELARQIRHSRQPAQAPLFTWPRRLGLWPAFGLSLGLVATVVAIGARNQVTDARKSMASNTQPIATAIAEPEQTVPVEIPASTHDVIKSQGEVTASTESVPATRFGYDLDHTMPMPLGNETRESKQATY</sequence>
<accession>L0DRE7</accession>
<keyword evidence="2" id="KW-0472">Membrane</keyword>
<dbReference type="EMBL" id="CP003364">
    <property type="protein sequence ID" value="AGA31598.1"/>
    <property type="molecule type" value="Genomic_DNA"/>
</dbReference>
<dbReference type="HOGENOM" id="CLU_1371417_0_0_0"/>
<evidence type="ECO:0000259" key="3">
    <source>
        <dbReference type="Pfam" id="PF13490"/>
    </source>
</evidence>
<feature type="compositionally biased region" description="Basic and acidic residues" evidence="1">
    <location>
        <begin position="190"/>
        <end position="199"/>
    </location>
</feature>